<dbReference type="HOGENOM" id="CLU_2593087_0_0_1"/>
<accession>A0A0D3D2N9</accession>
<evidence type="ECO:0000313" key="1">
    <source>
        <dbReference type="EnsemblPlants" id="Bo7g005950.1"/>
    </source>
</evidence>
<keyword evidence="2" id="KW-1185">Reference proteome</keyword>
<dbReference type="AlphaFoldDB" id="A0A0D3D2N9"/>
<evidence type="ECO:0008006" key="3">
    <source>
        <dbReference type="Google" id="ProtNLM"/>
    </source>
</evidence>
<name>A0A0D3D2N9_BRAOL</name>
<evidence type="ECO:0000313" key="2">
    <source>
        <dbReference type="Proteomes" id="UP000032141"/>
    </source>
</evidence>
<reference evidence="1 2" key="1">
    <citation type="journal article" date="2014" name="Genome Biol.">
        <title>Transcriptome and methylome profiling reveals relics of genome dominance in the mesopolyploid Brassica oleracea.</title>
        <authorList>
            <person name="Parkin I.A."/>
            <person name="Koh C."/>
            <person name="Tang H."/>
            <person name="Robinson S.J."/>
            <person name="Kagale S."/>
            <person name="Clarke W.E."/>
            <person name="Town C.D."/>
            <person name="Nixon J."/>
            <person name="Krishnakumar V."/>
            <person name="Bidwell S.L."/>
            <person name="Denoeud F."/>
            <person name="Belcram H."/>
            <person name="Links M.G."/>
            <person name="Just J."/>
            <person name="Clarke C."/>
            <person name="Bender T."/>
            <person name="Huebert T."/>
            <person name="Mason A.S."/>
            <person name="Pires J.C."/>
            <person name="Barker G."/>
            <person name="Moore J."/>
            <person name="Walley P.G."/>
            <person name="Manoli S."/>
            <person name="Batley J."/>
            <person name="Edwards D."/>
            <person name="Nelson M.N."/>
            <person name="Wang X."/>
            <person name="Paterson A.H."/>
            <person name="King G."/>
            <person name="Bancroft I."/>
            <person name="Chalhoub B."/>
            <person name="Sharpe A.G."/>
        </authorList>
    </citation>
    <scope>NUCLEOTIDE SEQUENCE</scope>
    <source>
        <strain evidence="1 2">cv. TO1000</strain>
    </source>
</reference>
<reference evidence="1" key="2">
    <citation type="submission" date="2015-03" db="UniProtKB">
        <authorList>
            <consortium name="EnsemblPlants"/>
        </authorList>
    </citation>
    <scope>IDENTIFICATION</scope>
</reference>
<dbReference type="Proteomes" id="UP000032141">
    <property type="component" value="Chromosome C7"/>
</dbReference>
<dbReference type="Gramene" id="Bo7g005950.1">
    <property type="protein sequence ID" value="Bo7g005950.1"/>
    <property type="gene ID" value="Bo7g005950"/>
</dbReference>
<dbReference type="EnsemblPlants" id="Bo7g005950.1">
    <property type="protein sequence ID" value="Bo7g005950.1"/>
    <property type="gene ID" value="Bo7g005950"/>
</dbReference>
<organism evidence="1 2">
    <name type="scientific">Brassica oleracea var. oleracea</name>
    <dbReference type="NCBI Taxonomy" id="109376"/>
    <lineage>
        <taxon>Eukaryota</taxon>
        <taxon>Viridiplantae</taxon>
        <taxon>Streptophyta</taxon>
        <taxon>Embryophyta</taxon>
        <taxon>Tracheophyta</taxon>
        <taxon>Spermatophyta</taxon>
        <taxon>Magnoliopsida</taxon>
        <taxon>eudicotyledons</taxon>
        <taxon>Gunneridae</taxon>
        <taxon>Pentapetalae</taxon>
        <taxon>rosids</taxon>
        <taxon>malvids</taxon>
        <taxon>Brassicales</taxon>
        <taxon>Brassicaceae</taxon>
        <taxon>Brassiceae</taxon>
        <taxon>Brassica</taxon>
    </lineage>
</organism>
<protein>
    <recommendedName>
        <fullName evidence="3">DUF4283 domain-containing protein</fullName>
    </recommendedName>
</protein>
<proteinExistence type="predicted"/>
<sequence>MLIGRCMNPEEHDMKALITNIPTIWKLEGRVAGTDLGLGKFQFAFEREEFRMAPTYESIGDAILEERWRLMWNTLVSKWW</sequence>